<evidence type="ECO:0000313" key="4">
    <source>
        <dbReference type="Proteomes" id="UP000050525"/>
    </source>
</evidence>
<name>A0A151MC34_ALLMI</name>
<evidence type="ECO:0000313" key="3">
    <source>
        <dbReference type="EMBL" id="KYO22096.1"/>
    </source>
</evidence>
<gene>
    <name evidence="3" type="ORF">Y1Q_0000705</name>
</gene>
<keyword evidence="4" id="KW-1185">Reference proteome</keyword>
<evidence type="ECO:0008006" key="5">
    <source>
        <dbReference type="Google" id="ProtNLM"/>
    </source>
</evidence>
<feature type="chain" id="PRO_5007584996" description="Secreted protein" evidence="2">
    <location>
        <begin position="27"/>
        <end position="108"/>
    </location>
</feature>
<evidence type="ECO:0000256" key="1">
    <source>
        <dbReference type="SAM" id="MobiDB-lite"/>
    </source>
</evidence>
<sequence length="108" mass="12302">MFQRSSTLGWILSVLSSNILRRSVSSKPAASDQGPCRRYTIGLSSYREGIWSHSSRQVQDPGKSNFFAQTVGESTGRKEEEEQGDNNGKQEFLVHFCKREYHETVWSL</sequence>
<reference evidence="3 4" key="1">
    <citation type="journal article" date="2012" name="Genome Biol.">
        <title>Sequencing three crocodilian genomes to illuminate the evolution of archosaurs and amniotes.</title>
        <authorList>
            <person name="St John J.A."/>
            <person name="Braun E.L."/>
            <person name="Isberg S.R."/>
            <person name="Miles L.G."/>
            <person name="Chong A.Y."/>
            <person name="Gongora J."/>
            <person name="Dalzell P."/>
            <person name="Moran C."/>
            <person name="Bed'hom B."/>
            <person name="Abzhanov A."/>
            <person name="Burgess S.C."/>
            <person name="Cooksey A.M."/>
            <person name="Castoe T.A."/>
            <person name="Crawford N.G."/>
            <person name="Densmore L.D."/>
            <person name="Drew J.C."/>
            <person name="Edwards S.V."/>
            <person name="Faircloth B.C."/>
            <person name="Fujita M.K."/>
            <person name="Greenwold M.J."/>
            <person name="Hoffmann F.G."/>
            <person name="Howard J.M."/>
            <person name="Iguchi T."/>
            <person name="Janes D.E."/>
            <person name="Khan S.Y."/>
            <person name="Kohno S."/>
            <person name="de Koning A.J."/>
            <person name="Lance S.L."/>
            <person name="McCarthy F.M."/>
            <person name="McCormack J.E."/>
            <person name="Merchant M.E."/>
            <person name="Peterson D.G."/>
            <person name="Pollock D.D."/>
            <person name="Pourmand N."/>
            <person name="Raney B.J."/>
            <person name="Roessler K.A."/>
            <person name="Sanford J.R."/>
            <person name="Sawyer R.H."/>
            <person name="Schmidt C.J."/>
            <person name="Triplett E.W."/>
            <person name="Tuberville T.D."/>
            <person name="Venegas-Anaya M."/>
            <person name="Howard J.T."/>
            <person name="Jarvis E.D."/>
            <person name="Guillette L.J.Jr."/>
            <person name="Glenn T.C."/>
            <person name="Green R.E."/>
            <person name="Ray D.A."/>
        </authorList>
    </citation>
    <scope>NUCLEOTIDE SEQUENCE [LARGE SCALE GENOMIC DNA]</scope>
    <source>
        <strain evidence="3">KSC_2009_1</strain>
    </source>
</reference>
<evidence type="ECO:0000256" key="2">
    <source>
        <dbReference type="SAM" id="SignalP"/>
    </source>
</evidence>
<organism evidence="3 4">
    <name type="scientific">Alligator mississippiensis</name>
    <name type="common">American alligator</name>
    <dbReference type="NCBI Taxonomy" id="8496"/>
    <lineage>
        <taxon>Eukaryota</taxon>
        <taxon>Metazoa</taxon>
        <taxon>Chordata</taxon>
        <taxon>Craniata</taxon>
        <taxon>Vertebrata</taxon>
        <taxon>Euteleostomi</taxon>
        <taxon>Archelosauria</taxon>
        <taxon>Archosauria</taxon>
        <taxon>Crocodylia</taxon>
        <taxon>Alligatoridae</taxon>
        <taxon>Alligatorinae</taxon>
        <taxon>Alligator</taxon>
    </lineage>
</organism>
<protein>
    <recommendedName>
        <fullName evidence="5">Secreted protein</fullName>
    </recommendedName>
</protein>
<feature type="signal peptide" evidence="2">
    <location>
        <begin position="1"/>
        <end position="26"/>
    </location>
</feature>
<accession>A0A151MC34</accession>
<feature type="region of interest" description="Disordered" evidence="1">
    <location>
        <begin position="54"/>
        <end position="89"/>
    </location>
</feature>
<proteinExistence type="predicted"/>
<dbReference type="Proteomes" id="UP000050525">
    <property type="component" value="Unassembled WGS sequence"/>
</dbReference>
<keyword evidence="2" id="KW-0732">Signal</keyword>
<dbReference type="EMBL" id="AKHW03006283">
    <property type="protein sequence ID" value="KYO22096.1"/>
    <property type="molecule type" value="Genomic_DNA"/>
</dbReference>
<dbReference type="AlphaFoldDB" id="A0A151MC34"/>
<comment type="caution">
    <text evidence="3">The sequence shown here is derived from an EMBL/GenBank/DDBJ whole genome shotgun (WGS) entry which is preliminary data.</text>
</comment>